<keyword evidence="3" id="KW-1185">Reference proteome</keyword>
<evidence type="ECO:0000256" key="1">
    <source>
        <dbReference type="SAM" id="Phobius"/>
    </source>
</evidence>
<dbReference type="EMBL" id="CP099428">
    <property type="protein sequence ID" value="USW58405.1"/>
    <property type="molecule type" value="Genomic_DNA"/>
</dbReference>
<name>A0A9Q9B538_9PEZI</name>
<dbReference type="AlphaFoldDB" id="A0A9Q9B538"/>
<evidence type="ECO:0000313" key="2">
    <source>
        <dbReference type="EMBL" id="USW58405.1"/>
    </source>
</evidence>
<protein>
    <submittedName>
        <fullName evidence="2">Uncharacterized protein</fullName>
    </submittedName>
</protein>
<keyword evidence="1" id="KW-0812">Transmembrane</keyword>
<sequence length="128" mass="14588">MLGSMIKNAFRVFYHINTDCMPYGRKGECITIDDFAYSLIWPIIPVIGALLCIVFALPLVTFGSYWLSCRALRLETPNWRRAREPMKKSTKVIVLTYWLLSSHCTHMRHVTGRVPETASGDDLALPVL</sequence>
<dbReference type="Proteomes" id="UP001056384">
    <property type="component" value="Chromosome 11"/>
</dbReference>
<proteinExistence type="predicted"/>
<feature type="transmembrane region" description="Helical" evidence="1">
    <location>
        <begin position="43"/>
        <end position="67"/>
    </location>
</feature>
<organism evidence="2 3">
    <name type="scientific">Septoria linicola</name>
    <dbReference type="NCBI Taxonomy" id="215465"/>
    <lineage>
        <taxon>Eukaryota</taxon>
        <taxon>Fungi</taxon>
        <taxon>Dikarya</taxon>
        <taxon>Ascomycota</taxon>
        <taxon>Pezizomycotina</taxon>
        <taxon>Dothideomycetes</taxon>
        <taxon>Dothideomycetidae</taxon>
        <taxon>Mycosphaerellales</taxon>
        <taxon>Mycosphaerellaceae</taxon>
        <taxon>Septoria</taxon>
    </lineage>
</organism>
<evidence type="ECO:0000313" key="3">
    <source>
        <dbReference type="Proteomes" id="UP001056384"/>
    </source>
</evidence>
<keyword evidence="1" id="KW-0472">Membrane</keyword>
<accession>A0A9Q9B538</accession>
<gene>
    <name evidence="2" type="ORF">Slin15195_G117240</name>
</gene>
<reference evidence="2" key="1">
    <citation type="submission" date="2022-06" db="EMBL/GenBank/DDBJ databases">
        <title>Complete genome sequences of two strains of the flax pathogen Septoria linicola.</title>
        <authorList>
            <person name="Lapalu N."/>
            <person name="Simon A."/>
            <person name="Demenou B."/>
            <person name="Paumier D."/>
            <person name="Guillot M.-P."/>
            <person name="Gout L."/>
            <person name="Valade R."/>
        </authorList>
    </citation>
    <scope>NUCLEOTIDE SEQUENCE</scope>
    <source>
        <strain evidence="2">SE15195</strain>
    </source>
</reference>
<keyword evidence="1" id="KW-1133">Transmembrane helix</keyword>